<dbReference type="AlphaFoldDB" id="A0A9J6A283"/>
<reference evidence="1 2" key="1">
    <citation type="submission" date="2020-09" db="EMBL/GenBank/DDBJ databases">
        <title>De no assembly of potato wild relative species, Solanum commersonii.</title>
        <authorList>
            <person name="Cho K."/>
        </authorList>
    </citation>
    <scope>NUCLEOTIDE SEQUENCE [LARGE SCALE GENOMIC DNA]</scope>
    <source>
        <strain evidence="1">LZ3.2</strain>
        <tissue evidence="1">Leaf</tissue>
    </source>
</reference>
<dbReference type="Proteomes" id="UP000824120">
    <property type="component" value="Chromosome 3"/>
</dbReference>
<keyword evidence="2" id="KW-1185">Reference proteome</keyword>
<dbReference type="OrthoDB" id="10493657at2759"/>
<sequence>MGPTPTLPIAFCLISSLHSPLTKPNFLTRGSNQLVRTLNRNTGEFSSIGIQVS</sequence>
<dbReference type="EMBL" id="JACXVP010000003">
    <property type="protein sequence ID" value="KAG5618718.1"/>
    <property type="molecule type" value="Genomic_DNA"/>
</dbReference>
<proteinExistence type="predicted"/>
<accession>A0A9J6A283</accession>
<organism evidence="1 2">
    <name type="scientific">Solanum commersonii</name>
    <name type="common">Commerson's wild potato</name>
    <name type="synonym">Commerson's nightshade</name>
    <dbReference type="NCBI Taxonomy" id="4109"/>
    <lineage>
        <taxon>Eukaryota</taxon>
        <taxon>Viridiplantae</taxon>
        <taxon>Streptophyta</taxon>
        <taxon>Embryophyta</taxon>
        <taxon>Tracheophyta</taxon>
        <taxon>Spermatophyta</taxon>
        <taxon>Magnoliopsida</taxon>
        <taxon>eudicotyledons</taxon>
        <taxon>Gunneridae</taxon>
        <taxon>Pentapetalae</taxon>
        <taxon>asterids</taxon>
        <taxon>lamiids</taxon>
        <taxon>Solanales</taxon>
        <taxon>Solanaceae</taxon>
        <taxon>Solanoideae</taxon>
        <taxon>Solaneae</taxon>
        <taxon>Solanum</taxon>
    </lineage>
</organism>
<protein>
    <submittedName>
        <fullName evidence="1">Uncharacterized protein</fullName>
    </submittedName>
</protein>
<evidence type="ECO:0000313" key="2">
    <source>
        <dbReference type="Proteomes" id="UP000824120"/>
    </source>
</evidence>
<gene>
    <name evidence="1" type="ORF">H5410_018542</name>
</gene>
<comment type="caution">
    <text evidence="1">The sequence shown here is derived from an EMBL/GenBank/DDBJ whole genome shotgun (WGS) entry which is preliminary data.</text>
</comment>
<name>A0A9J6A283_SOLCO</name>
<evidence type="ECO:0000313" key="1">
    <source>
        <dbReference type="EMBL" id="KAG5618718.1"/>
    </source>
</evidence>